<dbReference type="Gene3D" id="3.90.470.10">
    <property type="entry name" value="Ribosomal protein L22/L17"/>
    <property type="match status" value="1"/>
</dbReference>
<dbReference type="InterPro" id="IPR005727">
    <property type="entry name" value="Ribosomal_uL22_bac/chlpt-type"/>
</dbReference>
<protein>
    <recommendedName>
        <fullName evidence="6 7">Large ribosomal subunit protein uL22</fullName>
    </recommendedName>
</protein>
<dbReference type="GO" id="GO:0022625">
    <property type="term" value="C:cytosolic large ribosomal subunit"/>
    <property type="evidence" value="ECO:0007669"/>
    <property type="project" value="TreeGrafter"/>
</dbReference>
<dbReference type="Pfam" id="PF00237">
    <property type="entry name" value="Ribosomal_L22"/>
    <property type="match status" value="1"/>
</dbReference>
<evidence type="ECO:0000313" key="11">
    <source>
        <dbReference type="EMBL" id="PIT94807.1"/>
    </source>
</evidence>
<proteinExistence type="inferred from homology"/>
<name>A0A2M6WPS6_9BACT</name>
<comment type="function">
    <text evidence="7 10">This protein binds specifically to 23S rRNA; its binding is stimulated by other ribosomal proteins, e.g., L4, L17, and L20. It is important during the early stages of 50S assembly. It makes multiple contacts with different domains of the 23S rRNA in the assembled 50S subunit and ribosome.</text>
</comment>
<dbReference type="GO" id="GO:0003735">
    <property type="term" value="F:structural constituent of ribosome"/>
    <property type="evidence" value="ECO:0007669"/>
    <property type="project" value="InterPro"/>
</dbReference>
<comment type="similarity">
    <text evidence="1 7 8">Belongs to the universal ribosomal protein uL22 family.</text>
</comment>
<comment type="function">
    <text evidence="7">The globular domain of the protein is located near the polypeptide exit tunnel on the outside of the subunit, while an extended beta-hairpin is found that lines the wall of the exit tunnel in the center of the 70S ribosome.</text>
</comment>
<evidence type="ECO:0000256" key="4">
    <source>
        <dbReference type="ARBA" id="ARBA00022980"/>
    </source>
</evidence>
<keyword evidence="3 7" id="KW-0694">RNA-binding</keyword>
<comment type="caution">
    <text evidence="11">The sequence shown here is derived from an EMBL/GenBank/DDBJ whole genome shotgun (WGS) entry which is preliminary data.</text>
</comment>
<comment type="subunit">
    <text evidence="7 9">Part of the 50S ribosomal subunit.</text>
</comment>
<evidence type="ECO:0000256" key="3">
    <source>
        <dbReference type="ARBA" id="ARBA00022884"/>
    </source>
</evidence>
<evidence type="ECO:0000256" key="5">
    <source>
        <dbReference type="ARBA" id="ARBA00023274"/>
    </source>
</evidence>
<dbReference type="PANTHER" id="PTHR13501:SF8">
    <property type="entry name" value="LARGE RIBOSOMAL SUBUNIT PROTEIN UL22M"/>
    <property type="match status" value="1"/>
</dbReference>
<sequence>MEVKAQVKHLRMSPRKVRLVVNVIRGRAVQEALAQLKFINKQAAEPVAKLIKSAVANAEHNFELDQNNLYISKIIVDEGTTLHRWLPRAHGRATPIRKKNCHIRLVLAEIKPSGKAKAKKQAITAPVKLADELKKDNQVKIKEIKQSDKAGGAIAKERVEEKGKVITDIRREGRAGHAKIEGGDKGFVRKIFRRKSG</sequence>
<evidence type="ECO:0000256" key="1">
    <source>
        <dbReference type="ARBA" id="ARBA00009451"/>
    </source>
</evidence>
<evidence type="ECO:0000256" key="9">
    <source>
        <dbReference type="RuleBase" id="RU004006"/>
    </source>
</evidence>
<dbReference type="GO" id="GO:0006412">
    <property type="term" value="P:translation"/>
    <property type="evidence" value="ECO:0007669"/>
    <property type="project" value="UniProtKB-UniRule"/>
</dbReference>
<dbReference type="Proteomes" id="UP000228964">
    <property type="component" value="Unassembled WGS sequence"/>
</dbReference>
<evidence type="ECO:0000256" key="8">
    <source>
        <dbReference type="RuleBase" id="RU004005"/>
    </source>
</evidence>
<gene>
    <name evidence="7" type="primary">rplV</name>
    <name evidence="11" type="ORF">COT96_02645</name>
</gene>
<keyword evidence="2 7" id="KW-0699">rRNA-binding</keyword>
<organism evidence="11 12">
    <name type="scientific">Candidatus Falkowbacteria bacterium CG10_big_fil_rev_8_21_14_0_10_38_22</name>
    <dbReference type="NCBI Taxonomy" id="1974564"/>
    <lineage>
        <taxon>Bacteria</taxon>
        <taxon>Candidatus Falkowiibacteriota</taxon>
    </lineage>
</organism>
<dbReference type="NCBIfam" id="TIGR01044">
    <property type="entry name" value="rplV_bact"/>
    <property type="match status" value="1"/>
</dbReference>
<keyword evidence="4 7" id="KW-0689">Ribosomal protein</keyword>
<dbReference type="PANTHER" id="PTHR13501">
    <property type="entry name" value="CHLOROPLAST 50S RIBOSOMAL PROTEIN L22-RELATED"/>
    <property type="match status" value="1"/>
</dbReference>
<dbReference type="InterPro" id="IPR001063">
    <property type="entry name" value="Ribosomal_uL22"/>
</dbReference>
<evidence type="ECO:0000256" key="10">
    <source>
        <dbReference type="RuleBase" id="RU004008"/>
    </source>
</evidence>
<evidence type="ECO:0000256" key="6">
    <source>
        <dbReference type="ARBA" id="ARBA00035207"/>
    </source>
</evidence>
<dbReference type="InterPro" id="IPR047867">
    <property type="entry name" value="Ribosomal_uL22_bac/org-type"/>
</dbReference>
<dbReference type="CDD" id="cd00336">
    <property type="entry name" value="Ribosomal_L22"/>
    <property type="match status" value="1"/>
</dbReference>
<evidence type="ECO:0000256" key="2">
    <source>
        <dbReference type="ARBA" id="ARBA00022730"/>
    </source>
</evidence>
<evidence type="ECO:0000313" key="12">
    <source>
        <dbReference type="Proteomes" id="UP000228964"/>
    </source>
</evidence>
<dbReference type="HAMAP" id="MF_01331_B">
    <property type="entry name" value="Ribosomal_uL22_B"/>
    <property type="match status" value="1"/>
</dbReference>
<dbReference type="AlphaFoldDB" id="A0A2M6WPS6"/>
<evidence type="ECO:0000256" key="7">
    <source>
        <dbReference type="HAMAP-Rule" id="MF_01331"/>
    </source>
</evidence>
<dbReference type="GO" id="GO:0019843">
    <property type="term" value="F:rRNA binding"/>
    <property type="evidence" value="ECO:0007669"/>
    <property type="project" value="UniProtKB-UniRule"/>
</dbReference>
<dbReference type="InterPro" id="IPR036394">
    <property type="entry name" value="Ribosomal_uL22_sf"/>
</dbReference>
<dbReference type="EMBL" id="PFAO01000066">
    <property type="protein sequence ID" value="PIT94807.1"/>
    <property type="molecule type" value="Genomic_DNA"/>
</dbReference>
<keyword evidence="5 7" id="KW-0687">Ribonucleoprotein</keyword>
<dbReference type="SUPFAM" id="SSF54843">
    <property type="entry name" value="Ribosomal protein L22"/>
    <property type="match status" value="1"/>
</dbReference>
<reference evidence="12" key="1">
    <citation type="submission" date="2017-09" db="EMBL/GenBank/DDBJ databases">
        <title>Depth-based differentiation of microbial function through sediment-hosted aquifers and enrichment of novel symbionts in the deep terrestrial subsurface.</title>
        <authorList>
            <person name="Probst A.J."/>
            <person name="Ladd B."/>
            <person name="Jarett J.K."/>
            <person name="Geller-Mcgrath D.E."/>
            <person name="Sieber C.M.K."/>
            <person name="Emerson J.B."/>
            <person name="Anantharaman K."/>
            <person name="Thomas B.C."/>
            <person name="Malmstrom R."/>
            <person name="Stieglmeier M."/>
            <person name="Klingl A."/>
            <person name="Woyke T."/>
            <person name="Ryan C.M."/>
            <person name="Banfield J.F."/>
        </authorList>
    </citation>
    <scope>NUCLEOTIDE SEQUENCE [LARGE SCALE GENOMIC DNA]</scope>
</reference>
<accession>A0A2M6WPS6</accession>